<evidence type="ECO:0000256" key="2">
    <source>
        <dbReference type="ARBA" id="ARBA00011738"/>
    </source>
</evidence>
<feature type="binding site" evidence="8">
    <location>
        <position position="100"/>
    </location>
    <ligand>
        <name>Zn(2+)</name>
        <dbReference type="ChEBI" id="CHEBI:29105"/>
        <note>catalytic</note>
    </ligand>
</feature>
<dbReference type="NCBIfam" id="NF008113">
    <property type="entry name" value="PRK10860.1"/>
    <property type="match status" value="1"/>
</dbReference>
<comment type="catalytic activity">
    <reaction evidence="7 8">
        <text>adenosine(34) in tRNA + H2O + H(+) = inosine(34) in tRNA + NH4(+)</text>
        <dbReference type="Rhea" id="RHEA:43168"/>
        <dbReference type="Rhea" id="RHEA-COMP:10373"/>
        <dbReference type="Rhea" id="RHEA-COMP:10374"/>
        <dbReference type="ChEBI" id="CHEBI:15377"/>
        <dbReference type="ChEBI" id="CHEBI:15378"/>
        <dbReference type="ChEBI" id="CHEBI:28938"/>
        <dbReference type="ChEBI" id="CHEBI:74411"/>
        <dbReference type="ChEBI" id="CHEBI:82852"/>
        <dbReference type="EC" id="3.5.4.33"/>
    </reaction>
</comment>
<sequence>MPFRIAPPEIDHPEYLRHRNWMQRSLELAEQAGNAGEVPVGAVIVRGDTVIAEGENRRERDRDPTAHAEVLALRQAGQVLNSWHLEDCTLYVTLEPCPMCAGAIVLARLGLLVYGADDPKAGAVRTVLNLPDSPASNHRLTVLGGILEAPCREQLRDWFRQRRDRRK</sequence>
<protein>
    <recommendedName>
        <fullName evidence="8">tRNA-specific adenosine deaminase</fullName>
        <ecNumber evidence="8">3.5.4.33</ecNumber>
    </recommendedName>
</protein>
<keyword evidence="4 8" id="KW-0479">Metal-binding</keyword>
<dbReference type="InterPro" id="IPR028883">
    <property type="entry name" value="tRNA_aden_deaminase"/>
</dbReference>
<dbReference type="InterPro" id="IPR016193">
    <property type="entry name" value="Cytidine_deaminase-like"/>
</dbReference>
<feature type="binding site" evidence="8">
    <location>
        <position position="67"/>
    </location>
    <ligand>
        <name>Zn(2+)</name>
        <dbReference type="ChEBI" id="CHEBI:29105"/>
        <note>catalytic</note>
    </ligand>
</feature>
<evidence type="ECO:0000256" key="6">
    <source>
        <dbReference type="ARBA" id="ARBA00022833"/>
    </source>
</evidence>
<dbReference type="SUPFAM" id="SSF53927">
    <property type="entry name" value="Cytidine deaminase-like"/>
    <property type="match status" value="1"/>
</dbReference>
<dbReference type="PROSITE" id="PS51747">
    <property type="entry name" value="CYT_DCMP_DEAMINASES_2"/>
    <property type="match status" value="1"/>
</dbReference>
<dbReference type="GO" id="GO:0002100">
    <property type="term" value="P:tRNA wobble adenosine to inosine editing"/>
    <property type="evidence" value="ECO:0007669"/>
    <property type="project" value="UniProtKB-UniRule"/>
</dbReference>
<organism evidence="10 11">
    <name type="scientific">Leptolyngbya boryana NIES-2135</name>
    <dbReference type="NCBI Taxonomy" id="1973484"/>
    <lineage>
        <taxon>Bacteria</taxon>
        <taxon>Bacillati</taxon>
        <taxon>Cyanobacteriota</taxon>
        <taxon>Cyanophyceae</taxon>
        <taxon>Leptolyngbyales</taxon>
        <taxon>Leptolyngbyaceae</taxon>
        <taxon>Leptolyngbya group</taxon>
        <taxon>Leptolyngbya</taxon>
    </lineage>
</organism>
<dbReference type="PANTHER" id="PTHR11079:SF202">
    <property type="entry name" value="TRNA-SPECIFIC ADENOSINE DEAMINASE"/>
    <property type="match status" value="1"/>
</dbReference>
<evidence type="ECO:0000313" key="11">
    <source>
        <dbReference type="Proteomes" id="UP000217895"/>
    </source>
</evidence>
<dbReference type="PROSITE" id="PS00903">
    <property type="entry name" value="CYT_DCMP_DEAMINASES_1"/>
    <property type="match status" value="1"/>
</dbReference>
<feature type="binding site" evidence="8">
    <location>
        <position position="97"/>
    </location>
    <ligand>
        <name>Zn(2+)</name>
        <dbReference type="ChEBI" id="CHEBI:29105"/>
        <note>catalytic</note>
    </ligand>
</feature>
<dbReference type="EMBL" id="AP018203">
    <property type="protein sequence ID" value="BAY53658.1"/>
    <property type="molecule type" value="Genomic_DNA"/>
</dbReference>
<feature type="domain" description="CMP/dCMP-type deaminase" evidence="9">
    <location>
        <begin position="16"/>
        <end position="125"/>
    </location>
</feature>
<evidence type="ECO:0000256" key="4">
    <source>
        <dbReference type="ARBA" id="ARBA00022723"/>
    </source>
</evidence>
<comment type="cofactor">
    <cofactor evidence="8">
        <name>Zn(2+)</name>
        <dbReference type="ChEBI" id="CHEBI:29105"/>
    </cofactor>
    <text evidence="8">Binds 1 zinc ion per subunit.</text>
</comment>
<evidence type="ECO:0000256" key="8">
    <source>
        <dbReference type="HAMAP-Rule" id="MF_00972"/>
    </source>
</evidence>
<dbReference type="GO" id="GO:0008270">
    <property type="term" value="F:zinc ion binding"/>
    <property type="evidence" value="ECO:0007669"/>
    <property type="project" value="UniProtKB-UniRule"/>
</dbReference>
<dbReference type="Proteomes" id="UP000217895">
    <property type="component" value="Chromosome"/>
</dbReference>
<name>A0A1Z4JAG4_LEPBY</name>
<evidence type="ECO:0000256" key="7">
    <source>
        <dbReference type="ARBA" id="ARBA00048045"/>
    </source>
</evidence>
<keyword evidence="6 8" id="KW-0862">Zinc</keyword>
<evidence type="ECO:0000256" key="5">
    <source>
        <dbReference type="ARBA" id="ARBA00022801"/>
    </source>
</evidence>
<reference evidence="10 11" key="1">
    <citation type="submission" date="2017-06" db="EMBL/GenBank/DDBJ databases">
        <title>Genome sequencing of cyanobaciteial culture collection at National Institute for Environmental Studies (NIES).</title>
        <authorList>
            <person name="Hirose Y."/>
            <person name="Shimura Y."/>
            <person name="Fujisawa T."/>
            <person name="Nakamura Y."/>
            <person name="Kawachi M."/>
        </authorList>
    </citation>
    <scope>NUCLEOTIDE SEQUENCE [LARGE SCALE GENOMIC DNA]</scope>
    <source>
        <strain evidence="10 11">NIES-2135</strain>
    </source>
</reference>
<comment type="subunit">
    <text evidence="2 8">Homodimer.</text>
</comment>
<accession>A0A1Z4JAG4</accession>
<dbReference type="Gene3D" id="3.40.140.10">
    <property type="entry name" value="Cytidine Deaminase, domain 2"/>
    <property type="match status" value="1"/>
</dbReference>
<dbReference type="Pfam" id="PF14437">
    <property type="entry name" value="MafB19-deam"/>
    <property type="match status" value="1"/>
</dbReference>
<keyword evidence="11" id="KW-1185">Reference proteome</keyword>
<evidence type="ECO:0000259" key="9">
    <source>
        <dbReference type="PROSITE" id="PS51747"/>
    </source>
</evidence>
<dbReference type="FunFam" id="3.40.140.10:FF:000005">
    <property type="entry name" value="tRNA-specific adenosine deaminase"/>
    <property type="match status" value="1"/>
</dbReference>
<dbReference type="GO" id="GO:0052717">
    <property type="term" value="F:tRNA-specific adenosine-34 deaminase activity"/>
    <property type="evidence" value="ECO:0007669"/>
    <property type="project" value="UniProtKB-UniRule"/>
</dbReference>
<dbReference type="HAMAP" id="MF_00972">
    <property type="entry name" value="tRNA_aden_deaminase"/>
    <property type="match status" value="1"/>
</dbReference>
<comment type="function">
    <text evidence="8">Catalyzes the deamination of adenosine to inosine at the wobble position 34 of tRNA(Arg2).</text>
</comment>
<dbReference type="PANTHER" id="PTHR11079">
    <property type="entry name" value="CYTOSINE DEAMINASE FAMILY MEMBER"/>
    <property type="match status" value="1"/>
</dbReference>
<evidence type="ECO:0000256" key="3">
    <source>
        <dbReference type="ARBA" id="ARBA00022694"/>
    </source>
</evidence>
<gene>
    <name evidence="8" type="primary">tadA</name>
    <name evidence="10" type="ORF">NIES2135_04680</name>
</gene>
<dbReference type="InterPro" id="IPR058535">
    <property type="entry name" value="MafB19-deam"/>
</dbReference>
<feature type="active site" description="Proton donor" evidence="8">
    <location>
        <position position="69"/>
    </location>
</feature>
<evidence type="ECO:0000256" key="1">
    <source>
        <dbReference type="ARBA" id="ARBA00010669"/>
    </source>
</evidence>
<dbReference type="InterPro" id="IPR016192">
    <property type="entry name" value="APOBEC/CMP_deaminase_Zn-bd"/>
</dbReference>
<dbReference type="InterPro" id="IPR002125">
    <property type="entry name" value="CMP_dCMP_dom"/>
</dbReference>
<dbReference type="CDD" id="cd01285">
    <property type="entry name" value="nucleoside_deaminase"/>
    <property type="match status" value="1"/>
</dbReference>
<dbReference type="AlphaFoldDB" id="A0A1Z4JAG4"/>
<evidence type="ECO:0000313" key="10">
    <source>
        <dbReference type="EMBL" id="BAY53658.1"/>
    </source>
</evidence>
<dbReference type="EC" id="3.5.4.33" evidence="8"/>
<comment type="similarity">
    <text evidence="1">Belongs to the cytidine and deoxycytidylate deaminase family. ADAT2 subfamily.</text>
</comment>
<keyword evidence="5 8" id="KW-0378">Hydrolase</keyword>
<keyword evidence="3 8" id="KW-0819">tRNA processing</keyword>
<proteinExistence type="inferred from homology"/>